<dbReference type="CDD" id="cd02573">
    <property type="entry name" value="PseudoU_synth_EcTruB"/>
    <property type="match status" value="1"/>
</dbReference>
<dbReference type="Gene3D" id="3.30.2350.10">
    <property type="entry name" value="Pseudouridine synthase"/>
    <property type="match status" value="1"/>
</dbReference>
<dbReference type="GO" id="GO:1990481">
    <property type="term" value="P:mRNA pseudouridine synthesis"/>
    <property type="evidence" value="ECO:0007669"/>
    <property type="project" value="TreeGrafter"/>
</dbReference>
<evidence type="ECO:0000256" key="3">
    <source>
        <dbReference type="ARBA" id="ARBA00022694"/>
    </source>
</evidence>
<dbReference type="OMA" id="KELRCVI"/>
<dbReference type="PANTHER" id="PTHR13767">
    <property type="entry name" value="TRNA-PSEUDOURIDINE SYNTHASE"/>
    <property type="match status" value="1"/>
</dbReference>
<evidence type="ECO:0000256" key="1">
    <source>
        <dbReference type="ARBA" id="ARBA00000385"/>
    </source>
</evidence>
<dbReference type="EMBL" id="WDWU01000015">
    <property type="protein sequence ID" value="KAB7056340.1"/>
    <property type="molecule type" value="Genomic_DNA"/>
</dbReference>
<feature type="active site" description="Nucleophile" evidence="5">
    <location>
        <position position="43"/>
    </location>
</feature>
<evidence type="ECO:0000256" key="4">
    <source>
        <dbReference type="ARBA" id="ARBA00023235"/>
    </source>
</evidence>
<organism evidence="10 14">
    <name type="scientific">Bifidobacterium longum</name>
    <dbReference type="NCBI Taxonomy" id="216816"/>
    <lineage>
        <taxon>Bacteria</taxon>
        <taxon>Bacillati</taxon>
        <taxon>Actinomycetota</taxon>
        <taxon>Actinomycetes</taxon>
        <taxon>Bifidobacteriales</taxon>
        <taxon>Bifidobacteriaceae</taxon>
        <taxon>Bifidobacterium</taxon>
    </lineage>
</organism>
<dbReference type="EMBL" id="WXEF01000008">
    <property type="protein sequence ID" value="MZR88654.1"/>
    <property type="molecule type" value="Genomic_DNA"/>
</dbReference>
<dbReference type="InterPro" id="IPR015225">
    <property type="entry name" value="tRNA_psdUridine_synth_fam2_C"/>
</dbReference>
<dbReference type="EMBL" id="WDWL01000018">
    <property type="protein sequence ID" value="KAB7070370.1"/>
    <property type="molecule type" value="Genomic_DNA"/>
</dbReference>
<evidence type="ECO:0000256" key="5">
    <source>
        <dbReference type="HAMAP-Rule" id="MF_01080"/>
    </source>
</evidence>
<dbReference type="InterPro" id="IPR020103">
    <property type="entry name" value="PsdUridine_synth_cat_dom_sf"/>
</dbReference>
<accession>A0A0A1GTT6</accession>
<dbReference type="AlphaFoldDB" id="A0A0A1GTT6"/>
<dbReference type="Gene3D" id="2.30.130.10">
    <property type="entry name" value="PUA domain"/>
    <property type="match status" value="1"/>
</dbReference>
<feature type="domain" description="Pseudouridine synthase II N-terminal" evidence="6">
    <location>
        <begin position="29"/>
        <end position="94"/>
    </location>
</feature>
<dbReference type="EMBL" id="WDRV01000008">
    <property type="protein sequence ID" value="KAB7322497.1"/>
    <property type="molecule type" value="Genomic_DNA"/>
</dbReference>
<dbReference type="SUPFAM" id="SSF55120">
    <property type="entry name" value="Pseudouridine synthase"/>
    <property type="match status" value="1"/>
</dbReference>
<evidence type="ECO:0000256" key="2">
    <source>
        <dbReference type="ARBA" id="ARBA00005642"/>
    </source>
</evidence>
<evidence type="ECO:0000313" key="13">
    <source>
        <dbReference type="EMBL" id="MZU08033.1"/>
    </source>
</evidence>
<sequence>MLHTTPSGLLIIDKPQGVTSFDAVAAVRGALHIKKVGHAGTLDPMATGTLVIAFGHATRLLNAIVAHDKTYEATIRLGLRTTTDDAEGEVLVDDEARSRWQTLSAQLTEGGQSGEPTALPTASWQDLLTRTIATNFTGDIEQVPNTFSAIKINGQRAYDLAREGKDVELKPRPVTISEFTVLDIRSGFVAGEQTAEPLREDANTGAIPALDVDVRISCSSGTYIRALARDLGKELGVGGYLTRLRRTRVGRFALPDDASGLIAPEAMLDTRTHTVTAHTDQKTFTNREGQTVTRNKCVLDTPEGLAGDERRNWLLDHALTMEQAARGAMPALDITPEEASELRFGRRIERTISEPTAAIVPQTHDVAAIIERANAHQAKPVTVFPLA</sequence>
<dbReference type="HAMAP" id="MF_01080">
    <property type="entry name" value="TruB_bact"/>
    <property type="match status" value="1"/>
</dbReference>
<dbReference type="Proteomes" id="UP000451234">
    <property type="component" value="Unassembled WGS sequence"/>
</dbReference>
<dbReference type="EC" id="5.4.99.25" evidence="5"/>
<keyword evidence="3 5" id="KW-0819">tRNA processing</keyword>
<evidence type="ECO:0000313" key="14">
    <source>
        <dbReference type="Proteomes" id="UP000432196"/>
    </source>
</evidence>
<keyword evidence="4 5" id="KW-0413">Isomerase</keyword>
<dbReference type="SMR" id="A0A0A1GTT6"/>
<comment type="catalytic activity">
    <reaction evidence="1 5">
        <text>uridine(55) in tRNA = pseudouridine(55) in tRNA</text>
        <dbReference type="Rhea" id="RHEA:42532"/>
        <dbReference type="Rhea" id="RHEA-COMP:10101"/>
        <dbReference type="Rhea" id="RHEA-COMP:10102"/>
        <dbReference type="ChEBI" id="CHEBI:65314"/>
        <dbReference type="ChEBI" id="CHEBI:65315"/>
        <dbReference type="EC" id="5.4.99.25"/>
    </reaction>
</comment>
<dbReference type="InterPro" id="IPR036974">
    <property type="entry name" value="PUA_sf"/>
</dbReference>
<dbReference type="InterPro" id="IPR014780">
    <property type="entry name" value="tRNA_psdUridine_synth_TruB"/>
</dbReference>
<dbReference type="EMBL" id="WXDR01000003">
    <property type="protein sequence ID" value="MZU08033.1"/>
    <property type="molecule type" value="Genomic_DNA"/>
</dbReference>
<dbReference type="GO" id="GO:0031119">
    <property type="term" value="P:tRNA pseudouridine synthesis"/>
    <property type="evidence" value="ECO:0007669"/>
    <property type="project" value="UniProtKB-UniRule"/>
</dbReference>
<dbReference type="GO" id="GO:0160148">
    <property type="term" value="F:tRNA pseudouridine(55) synthase activity"/>
    <property type="evidence" value="ECO:0007669"/>
    <property type="project" value="UniProtKB-EC"/>
</dbReference>
<feature type="domain" description="tRNA pseudouridine synthase II TruB subfamily 2 C-terminal" evidence="7">
    <location>
        <begin position="329"/>
        <end position="385"/>
    </location>
</feature>
<evidence type="ECO:0000313" key="10">
    <source>
        <dbReference type="EMBL" id="KAB7070370.1"/>
    </source>
</evidence>
<dbReference type="Proteomes" id="UP000638311">
    <property type="component" value="Unassembled WGS sequence"/>
</dbReference>
<dbReference type="InterPro" id="IPR002501">
    <property type="entry name" value="PsdUridine_synth_N"/>
</dbReference>
<evidence type="ECO:0000313" key="17">
    <source>
        <dbReference type="Proteomes" id="UP000467387"/>
    </source>
</evidence>
<evidence type="ECO:0000313" key="12">
    <source>
        <dbReference type="EMBL" id="MZR88654.1"/>
    </source>
</evidence>
<evidence type="ECO:0000313" key="11">
    <source>
        <dbReference type="EMBL" id="KAB7322497.1"/>
    </source>
</evidence>
<dbReference type="InterPro" id="IPR032819">
    <property type="entry name" value="TruB_C"/>
</dbReference>
<feature type="domain" description="tRNA pseudouridylate synthase B C-terminal" evidence="8">
    <location>
        <begin position="225"/>
        <end position="256"/>
    </location>
</feature>
<evidence type="ECO:0000259" key="6">
    <source>
        <dbReference type="Pfam" id="PF01509"/>
    </source>
</evidence>
<dbReference type="GO" id="GO:0003723">
    <property type="term" value="F:RNA binding"/>
    <property type="evidence" value="ECO:0007669"/>
    <property type="project" value="InterPro"/>
</dbReference>
<evidence type="ECO:0000259" key="7">
    <source>
        <dbReference type="Pfam" id="PF09142"/>
    </source>
</evidence>
<proteinExistence type="inferred from homology"/>
<dbReference type="Pfam" id="PF16198">
    <property type="entry name" value="TruB_C_2"/>
    <property type="match status" value="1"/>
</dbReference>
<dbReference type="Proteomes" id="UP000467387">
    <property type="component" value="Unassembled WGS sequence"/>
</dbReference>
<comment type="caution">
    <text evidence="10">The sequence shown here is derived from an EMBL/GenBank/DDBJ whole genome shotgun (WGS) entry which is preliminary data.</text>
</comment>
<evidence type="ECO:0000313" key="16">
    <source>
        <dbReference type="Proteomes" id="UP000466472"/>
    </source>
</evidence>
<feature type="domain" description="Pseudouridine synthase II N-terminal" evidence="6">
    <location>
        <begin position="113"/>
        <end position="224"/>
    </location>
</feature>
<dbReference type="RefSeq" id="WP_007053815.1">
    <property type="nucleotide sequence ID" value="NZ_AP014658.1"/>
</dbReference>
<dbReference type="Proteomes" id="UP000466472">
    <property type="component" value="Unassembled WGS sequence"/>
</dbReference>
<reference evidence="14 15" key="1">
    <citation type="journal article" date="2019" name="Nat. Med.">
        <title>A library of human gut bacterial isolates paired with longitudinal multiomics data enables mechanistic microbiome research.</title>
        <authorList>
            <person name="Poyet M."/>
            <person name="Groussin M."/>
            <person name="Gibbons S.M."/>
            <person name="Avila-Pacheco J."/>
            <person name="Jiang X."/>
            <person name="Kearney S.M."/>
            <person name="Perrotta A.R."/>
            <person name="Berdy B."/>
            <person name="Zhao S."/>
            <person name="Lieberman T.D."/>
            <person name="Swanson P.K."/>
            <person name="Smith M."/>
            <person name="Roesemann S."/>
            <person name="Alexander J.E."/>
            <person name="Rich S.A."/>
            <person name="Livny J."/>
            <person name="Vlamakis H."/>
            <person name="Clish C."/>
            <person name="Bullock K."/>
            <person name="Deik A."/>
            <person name="Scott J."/>
            <person name="Pierce K.A."/>
            <person name="Xavier R.J."/>
            <person name="Alm E.J."/>
        </authorList>
    </citation>
    <scope>NUCLEOTIDE SEQUENCE [LARGE SCALE GENOMIC DNA]</scope>
    <source>
        <strain evidence="10 14">BIOML-A201</strain>
        <strain evidence="9 17">BIOML-A210</strain>
        <strain evidence="12 16">BIOML-A395</strain>
        <strain evidence="13">BIOML-A409</strain>
        <strain evidence="11 15">BIOML-A75</strain>
    </source>
</reference>
<dbReference type="Proteomes" id="UP000432196">
    <property type="component" value="Unassembled WGS sequence"/>
</dbReference>
<dbReference type="PANTHER" id="PTHR13767:SF2">
    <property type="entry name" value="PSEUDOURIDYLATE SYNTHASE TRUB1"/>
    <property type="match status" value="1"/>
</dbReference>
<name>A0A0A1GTT6_BIFLN</name>
<gene>
    <name evidence="5" type="primary">truB</name>
    <name evidence="11" type="ORF">GBB65_07230</name>
    <name evidence="10" type="ORF">GBI83_10680</name>
    <name evidence="9" type="ORF">GBI87_09935</name>
    <name evidence="12" type="ORF">GT999_04895</name>
    <name evidence="13" type="ORF">GUA24_03115</name>
</gene>
<comment type="similarity">
    <text evidence="2 5">Belongs to the pseudouridine synthase TruB family. Type 1 subfamily.</text>
</comment>
<protein>
    <recommendedName>
        <fullName evidence="5">tRNA pseudouridine synthase B</fullName>
        <ecNumber evidence="5">5.4.99.25</ecNumber>
    </recommendedName>
    <alternativeName>
        <fullName evidence="5">tRNA pseudouridine(55) synthase</fullName>
        <shortName evidence="5">Psi55 synthase</shortName>
    </alternativeName>
    <alternativeName>
        <fullName evidence="5">tRNA pseudouridylate synthase</fullName>
    </alternativeName>
    <alternativeName>
        <fullName evidence="5">tRNA-uridine isomerase</fullName>
    </alternativeName>
</protein>
<comment type="function">
    <text evidence="5">Responsible for synthesis of pseudouridine from uracil-55 in the psi GC loop of transfer RNAs.</text>
</comment>
<evidence type="ECO:0000259" key="8">
    <source>
        <dbReference type="Pfam" id="PF16198"/>
    </source>
</evidence>
<evidence type="ECO:0000313" key="9">
    <source>
        <dbReference type="EMBL" id="KAB7056340.1"/>
    </source>
</evidence>
<evidence type="ECO:0000313" key="15">
    <source>
        <dbReference type="Proteomes" id="UP000451234"/>
    </source>
</evidence>
<dbReference type="Pfam" id="PF09142">
    <property type="entry name" value="TruB_C"/>
    <property type="match status" value="1"/>
</dbReference>
<dbReference type="Pfam" id="PF01509">
    <property type="entry name" value="TruB_N"/>
    <property type="match status" value="2"/>
</dbReference>